<evidence type="ECO:0000256" key="7">
    <source>
        <dbReference type="SAM" id="Phobius"/>
    </source>
</evidence>
<dbReference type="Pfam" id="PF07690">
    <property type="entry name" value="MFS_1"/>
    <property type="match status" value="1"/>
</dbReference>
<evidence type="ECO:0000256" key="6">
    <source>
        <dbReference type="ARBA" id="ARBA00023136"/>
    </source>
</evidence>
<keyword evidence="5 7" id="KW-1133">Transmembrane helix</keyword>
<dbReference type="EMBL" id="JBIAPI010000001">
    <property type="protein sequence ID" value="MFF3222386.1"/>
    <property type="molecule type" value="Genomic_DNA"/>
</dbReference>
<dbReference type="Proteomes" id="UP001601948">
    <property type="component" value="Unassembled WGS sequence"/>
</dbReference>
<feature type="transmembrane region" description="Helical" evidence="7">
    <location>
        <begin position="33"/>
        <end position="56"/>
    </location>
</feature>
<feature type="transmembrane region" description="Helical" evidence="7">
    <location>
        <begin position="90"/>
        <end position="110"/>
    </location>
</feature>
<feature type="transmembrane region" description="Helical" evidence="7">
    <location>
        <begin position="393"/>
        <end position="414"/>
    </location>
</feature>
<evidence type="ECO:0000256" key="1">
    <source>
        <dbReference type="ARBA" id="ARBA00004651"/>
    </source>
</evidence>
<gene>
    <name evidence="8" type="ORF">ACFYV7_06285</name>
</gene>
<dbReference type="InterPro" id="IPR036259">
    <property type="entry name" value="MFS_trans_sf"/>
</dbReference>
<feature type="transmembrane region" description="Helical" evidence="7">
    <location>
        <begin position="157"/>
        <end position="177"/>
    </location>
</feature>
<protein>
    <submittedName>
        <fullName evidence="8">MFS transporter</fullName>
    </submittedName>
</protein>
<proteinExistence type="predicted"/>
<feature type="transmembrane region" description="Helical" evidence="7">
    <location>
        <begin position="327"/>
        <end position="354"/>
    </location>
</feature>
<dbReference type="PANTHER" id="PTHR23517">
    <property type="entry name" value="RESISTANCE PROTEIN MDTM, PUTATIVE-RELATED-RELATED"/>
    <property type="match status" value="1"/>
</dbReference>
<evidence type="ECO:0000256" key="5">
    <source>
        <dbReference type="ARBA" id="ARBA00022989"/>
    </source>
</evidence>
<dbReference type="InterPro" id="IPR050171">
    <property type="entry name" value="MFS_Transporters"/>
</dbReference>
<dbReference type="Gene3D" id="1.20.1250.20">
    <property type="entry name" value="MFS general substrate transporter like domains"/>
    <property type="match status" value="1"/>
</dbReference>
<comment type="caution">
    <text evidence="8">The sequence shown here is derived from an EMBL/GenBank/DDBJ whole genome shotgun (WGS) entry which is preliminary data.</text>
</comment>
<reference evidence="8 9" key="1">
    <citation type="submission" date="2024-10" db="EMBL/GenBank/DDBJ databases">
        <title>The Natural Products Discovery Center: Release of the First 8490 Sequenced Strains for Exploring Actinobacteria Biosynthetic Diversity.</title>
        <authorList>
            <person name="Kalkreuter E."/>
            <person name="Kautsar S.A."/>
            <person name="Yang D."/>
            <person name="Bader C.D."/>
            <person name="Teijaro C.N."/>
            <person name="Fluegel L."/>
            <person name="Davis C.M."/>
            <person name="Simpson J.R."/>
            <person name="Lauterbach L."/>
            <person name="Steele A.D."/>
            <person name="Gui C."/>
            <person name="Meng S."/>
            <person name="Li G."/>
            <person name="Viehrig K."/>
            <person name="Ye F."/>
            <person name="Su P."/>
            <person name="Kiefer A.F."/>
            <person name="Nichols A."/>
            <person name="Cepeda A.J."/>
            <person name="Yan W."/>
            <person name="Fan B."/>
            <person name="Jiang Y."/>
            <person name="Adhikari A."/>
            <person name="Zheng C.-J."/>
            <person name="Schuster L."/>
            <person name="Cowan T.M."/>
            <person name="Smanski M.J."/>
            <person name="Chevrette M.G."/>
            <person name="De Carvalho L.P.S."/>
            <person name="Shen B."/>
        </authorList>
    </citation>
    <scope>NUCLEOTIDE SEQUENCE [LARGE SCALE GENOMIC DNA]</scope>
    <source>
        <strain evidence="8 9">NPDC003040</strain>
    </source>
</reference>
<feature type="transmembrane region" description="Helical" evidence="7">
    <location>
        <begin position="62"/>
        <end position="83"/>
    </location>
</feature>
<feature type="transmembrane region" description="Helical" evidence="7">
    <location>
        <begin position="297"/>
        <end position="321"/>
    </location>
</feature>
<evidence type="ECO:0000313" key="8">
    <source>
        <dbReference type="EMBL" id="MFF3222386.1"/>
    </source>
</evidence>
<keyword evidence="9" id="KW-1185">Reference proteome</keyword>
<name>A0ABW6QMF1_9NOCA</name>
<keyword evidence="2" id="KW-0813">Transport</keyword>
<evidence type="ECO:0000256" key="3">
    <source>
        <dbReference type="ARBA" id="ARBA00022475"/>
    </source>
</evidence>
<evidence type="ECO:0000256" key="4">
    <source>
        <dbReference type="ARBA" id="ARBA00022692"/>
    </source>
</evidence>
<dbReference type="InterPro" id="IPR011701">
    <property type="entry name" value="MFS"/>
</dbReference>
<sequence length="428" mass="45537">MTDTKDSSDRRSDDFSNAPIPERSIGRRLETVLAIDHLLGSSGFFTLFPVLGVLLATQTTGVAIVGIGLACYTASSGFASFLVNRWLLTVPFRVGMAAGTAVSGVSFGALAYVHSGWMLCLLLICAGFGVSVHYMLSRVLIADAVSSSIEQHRIFSVLQIAVNAAATLGPFVANVLFFRDPRLLTSFIAVCYFAAGTVIFLGGPREQRVKSSAMGWPVSLRTIKFSVSTPEIWRVLLMTALGAVAYAQFYSAFSIYVSIDFDSGFARSALVGAVPVIIVCAQSSISRIVTTYMKRGAVPLTILGWGAALFGIAMIVLGTGLPHLLRAISTVLIFAVAEMVFTPMMSTAFAGLPMTSSLEAFNLRQIFWAGGQALGSLAGGSLFLALYRQDAGSSYWLVLGITTTLLAIPLGSLLRHLRSRTAAQSPDP</sequence>
<feature type="transmembrane region" description="Helical" evidence="7">
    <location>
        <begin position="265"/>
        <end position="285"/>
    </location>
</feature>
<keyword evidence="4 7" id="KW-0812">Transmembrane</keyword>
<dbReference type="PANTHER" id="PTHR23517:SF2">
    <property type="entry name" value="MULTIDRUG RESISTANCE PROTEIN MDTH"/>
    <property type="match status" value="1"/>
</dbReference>
<evidence type="ECO:0000313" key="9">
    <source>
        <dbReference type="Proteomes" id="UP001601948"/>
    </source>
</evidence>
<feature type="transmembrane region" description="Helical" evidence="7">
    <location>
        <begin position="183"/>
        <end position="202"/>
    </location>
</feature>
<keyword evidence="6 7" id="KW-0472">Membrane</keyword>
<feature type="transmembrane region" description="Helical" evidence="7">
    <location>
        <begin position="366"/>
        <end position="387"/>
    </location>
</feature>
<dbReference type="RefSeq" id="WP_387714309.1">
    <property type="nucleotide sequence ID" value="NZ_JBIAPI010000001.1"/>
</dbReference>
<feature type="transmembrane region" description="Helical" evidence="7">
    <location>
        <begin position="235"/>
        <end position="259"/>
    </location>
</feature>
<feature type="transmembrane region" description="Helical" evidence="7">
    <location>
        <begin position="116"/>
        <end position="136"/>
    </location>
</feature>
<organism evidence="8 9">
    <name type="scientific">Nocardia suismassiliense</name>
    <dbReference type="NCBI Taxonomy" id="2077092"/>
    <lineage>
        <taxon>Bacteria</taxon>
        <taxon>Bacillati</taxon>
        <taxon>Actinomycetota</taxon>
        <taxon>Actinomycetes</taxon>
        <taxon>Mycobacteriales</taxon>
        <taxon>Nocardiaceae</taxon>
        <taxon>Nocardia</taxon>
    </lineage>
</organism>
<accession>A0ABW6QMF1</accession>
<evidence type="ECO:0000256" key="2">
    <source>
        <dbReference type="ARBA" id="ARBA00022448"/>
    </source>
</evidence>
<dbReference type="SUPFAM" id="SSF103473">
    <property type="entry name" value="MFS general substrate transporter"/>
    <property type="match status" value="1"/>
</dbReference>
<keyword evidence="3" id="KW-1003">Cell membrane</keyword>
<comment type="subcellular location">
    <subcellularLocation>
        <location evidence="1">Cell membrane</location>
        <topology evidence="1">Multi-pass membrane protein</topology>
    </subcellularLocation>
</comment>